<evidence type="ECO:0000256" key="3">
    <source>
        <dbReference type="ARBA" id="ARBA00022737"/>
    </source>
</evidence>
<organism evidence="10 11">
    <name type="scientific">Paragonimus heterotremus</name>
    <dbReference type="NCBI Taxonomy" id="100268"/>
    <lineage>
        <taxon>Eukaryota</taxon>
        <taxon>Metazoa</taxon>
        <taxon>Spiralia</taxon>
        <taxon>Lophotrochozoa</taxon>
        <taxon>Platyhelminthes</taxon>
        <taxon>Trematoda</taxon>
        <taxon>Digenea</taxon>
        <taxon>Plagiorchiida</taxon>
        <taxon>Troglotremata</taxon>
        <taxon>Troglotrematidae</taxon>
        <taxon>Paragonimus</taxon>
    </lineage>
</organism>
<accession>A0A8J4T2J5</accession>
<feature type="compositionally biased region" description="Polar residues" evidence="8">
    <location>
        <begin position="551"/>
        <end position="567"/>
    </location>
</feature>
<proteinExistence type="predicted"/>
<dbReference type="SUPFAM" id="SSF57667">
    <property type="entry name" value="beta-beta-alpha zinc fingers"/>
    <property type="match status" value="1"/>
</dbReference>
<dbReference type="PANTHER" id="PTHR10032">
    <property type="entry name" value="ZINC FINGER PROTEIN WITH KRAB AND SCAN DOMAINS"/>
    <property type="match status" value="1"/>
</dbReference>
<dbReference type="AlphaFoldDB" id="A0A8J4T2J5"/>
<dbReference type="SMART" id="SM00355">
    <property type="entry name" value="ZnF_C2H2"/>
    <property type="match status" value="2"/>
</dbReference>
<keyword evidence="11" id="KW-1185">Reference proteome</keyword>
<reference evidence="10" key="1">
    <citation type="submission" date="2019-05" db="EMBL/GenBank/DDBJ databases">
        <title>Annotation for the trematode Paragonimus heterotremus.</title>
        <authorList>
            <person name="Choi Y.-J."/>
        </authorList>
    </citation>
    <scope>NUCLEOTIDE SEQUENCE</scope>
    <source>
        <strain evidence="10">LC</strain>
    </source>
</reference>
<keyword evidence="2" id="KW-0479">Metal-binding</keyword>
<dbReference type="GO" id="GO:0005634">
    <property type="term" value="C:nucleus"/>
    <property type="evidence" value="ECO:0007669"/>
    <property type="project" value="UniProtKB-SubCell"/>
</dbReference>
<keyword evidence="3" id="KW-0677">Repeat</keyword>
<keyword evidence="6" id="KW-0539">Nucleus</keyword>
<protein>
    <recommendedName>
        <fullName evidence="9">C2H2-type domain-containing protein</fullName>
    </recommendedName>
</protein>
<dbReference type="PROSITE" id="PS50157">
    <property type="entry name" value="ZINC_FINGER_C2H2_2"/>
    <property type="match status" value="1"/>
</dbReference>
<feature type="region of interest" description="Disordered" evidence="8">
    <location>
        <begin position="522"/>
        <end position="567"/>
    </location>
</feature>
<dbReference type="InterPro" id="IPR013087">
    <property type="entry name" value="Znf_C2H2_type"/>
</dbReference>
<dbReference type="Proteomes" id="UP000748531">
    <property type="component" value="Unassembled WGS sequence"/>
</dbReference>
<keyword evidence="5" id="KW-0862">Zinc</keyword>
<dbReference type="OrthoDB" id="6508643at2759"/>
<dbReference type="PANTHER" id="PTHR10032:SF271">
    <property type="entry name" value="RH12261P-RELATED"/>
    <property type="match status" value="1"/>
</dbReference>
<dbReference type="GO" id="GO:0008270">
    <property type="term" value="F:zinc ion binding"/>
    <property type="evidence" value="ECO:0007669"/>
    <property type="project" value="UniProtKB-KW"/>
</dbReference>
<evidence type="ECO:0000256" key="8">
    <source>
        <dbReference type="SAM" id="MobiDB-lite"/>
    </source>
</evidence>
<dbReference type="GO" id="GO:0000981">
    <property type="term" value="F:DNA-binding transcription factor activity, RNA polymerase II-specific"/>
    <property type="evidence" value="ECO:0007669"/>
    <property type="project" value="TreeGrafter"/>
</dbReference>
<comment type="subcellular location">
    <subcellularLocation>
        <location evidence="1">Nucleus</location>
    </subcellularLocation>
</comment>
<feature type="domain" description="C2H2-type" evidence="9">
    <location>
        <begin position="403"/>
        <end position="426"/>
    </location>
</feature>
<dbReference type="InterPro" id="IPR027756">
    <property type="entry name" value="Ovo-like"/>
</dbReference>
<dbReference type="GO" id="GO:0009913">
    <property type="term" value="P:epidermal cell differentiation"/>
    <property type="evidence" value="ECO:0007669"/>
    <property type="project" value="TreeGrafter"/>
</dbReference>
<sequence>MEAIQETPDRTFSDVTQTGYARAVSTPRRQLRSEMWHLHGHTLLFDKYTSPLPVQTSQIMLQLTQRPNKDTLHSQVPFAVFDELSYEVLERGGGCTGEAGTFTSSTPPQTASFSPPSEFSGQSLVHDMKSLDTYPECMFALDLRVPTKKCPEEEVRNSSETTVSCTNGFNIQSLLEQPKQLNQHSNISSQNECSMAYELSTFTDEAVVGPANLLLQAISTLFHLSCQLPTHPPIPQPLRQLTQSPQKNSLSCSISNHPIHDLHLQGTGEHSSVNVAYTLNISKTKSLGAERYNFCEVSDHQVVPGCGPSTDGRLFNADCGLREPAPNHPFHSSIIDDDGNNKGPVLFYFPEPNDSKAQIRTMIRRNDPRLKYVNDGAAIRNPFVVDRKVQLAHLTTLLLVRPYVCPECGRSFSQRCSLEGHRRKIHKIPLTYSRNQRREVVRVCENCGFACPNVSDMLSHMLTEHPNSSGLPRLRRQLRRQEERRRHFGEHTNLSGLHNTSSQTSWANTRFESSITSLDDAGTSLSVEPSGGADSSFSELNDSKEEAEQFEVSTNGQIIREFSPTNT</sequence>
<dbReference type="PROSITE" id="PS00028">
    <property type="entry name" value="ZINC_FINGER_C2H2_1"/>
    <property type="match status" value="1"/>
</dbReference>
<gene>
    <name evidence="10" type="ORF">PHET_03858</name>
</gene>
<dbReference type="FunFam" id="3.30.160.60:FF:000452">
    <property type="entry name" value="Transcription factor Ovo-like 2"/>
    <property type="match status" value="1"/>
</dbReference>
<keyword evidence="4 7" id="KW-0863">Zinc-finger</keyword>
<evidence type="ECO:0000256" key="2">
    <source>
        <dbReference type="ARBA" id="ARBA00022723"/>
    </source>
</evidence>
<evidence type="ECO:0000313" key="11">
    <source>
        <dbReference type="Proteomes" id="UP000748531"/>
    </source>
</evidence>
<evidence type="ECO:0000256" key="4">
    <source>
        <dbReference type="ARBA" id="ARBA00022771"/>
    </source>
</evidence>
<name>A0A8J4T2J5_9TREM</name>
<comment type="caution">
    <text evidence="10">The sequence shown here is derived from an EMBL/GenBank/DDBJ whole genome shotgun (WGS) entry which is preliminary data.</text>
</comment>
<dbReference type="EMBL" id="LUCH01001646">
    <property type="protein sequence ID" value="KAF5402710.1"/>
    <property type="molecule type" value="Genomic_DNA"/>
</dbReference>
<dbReference type="Pfam" id="PF00096">
    <property type="entry name" value="zf-C2H2"/>
    <property type="match status" value="1"/>
</dbReference>
<feature type="compositionally biased region" description="Polar residues" evidence="8">
    <location>
        <begin position="522"/>
        <end position="540"/>
    </location>
</feature>
<evidence type="ECO:0000256" key="1">
    <source>
        <dbReference type="ARBA" id="ARBA00004123"/>
    </source>
</evidence>
<evidence type="ECO:0000256" key="5">
    <source>
        <dbReference type="ARBA" id="ARBA00022833"/>
    </source>
</evidence>
<evidence type="ECO:0000256" key="7">
    <source>
        <dbReference type="PROSITE-ProRule" id="PRU00042"/>
    </source>
</evidence>
<dbReference type="Gene3D" id="3.30.160.60">
    <property type="entry name" value="Classic Zinc Finger"/>
    <property type="match status" value="1"/>
</dbReference>
<evidence type="ECO:0000259" key="9">
    <source>
        <dbReference type="PROSITE" id="PS50157"/>
    </source>
</evidence>
<dbReference type="GO" id="GO:0000978">
    <property type="term" value="F:RNA polymerase II cis-regulatory region sequence-specific DNA binding"/>
    <property type="evidence" value="ECO:0007669"/>
    <property type="project" value="TreeGrafter"/>
</dbReference>
<evidence type="ECO:0000313" key="10">
    <source>
        <dbReference type="EMBL" id="KAF5402710.1"/>
    </source>
</evidence>
<dbReference type="InterPro" id="IPR036236">
    <property type="entry name" value="Znf_C2H2_sf"/>
</dbReference>
<evidence type="ECO:0000256" key="6">
    <source>
        <dbReference type="ARBA" id="ARBA00023242"/>
    </source>
</evidence>